<reference evidence="1" key="1">
    <citation type="submission" date="2023-11" db="EMBL/GenBank/DDBJ databases">
        <title>Gracilibacillus pellucida a moderately halophilic bacterium isolated from saline soil in Xinjiang province.</title>
        <authorList>
            <person name="Zhang Z."/>
            <person name="Tan F."/>
            <person name="Wang Y."/>
            <person name="Xia M."/>
        </authorList>
    </citation>
    <scope>NUCLEOTIDE SEQUENCE</scope>
    <source>
        <strain evidence="1">S3-1-1</strain>
    </source>
</reference>
<evidence type="ECO:0000313" key="2">
    <source>
        <dbReference type="Proteomes" id="UP001277972"/>
    </source>
</evidence>
<protein>
    <submittedName>
        <fullName evidence="1">Uncharacterized protein</fullName>
    </submittedName>
</protein>
<proteinExistence type="predicted"/>
<comment type="caution">
    <text evidence="1">The sequence shown here is derived from an EMBL/GenBank/DDBJ whole genome shotgun (WGS) entry which is preliminary data.</text>
</comment>
<keyword evidence="2" id="KW-1185">Reference proteome</keyword>
<dbReference type="Proteomes" id="UP001277972">
    <property type="component" value="Unassembled WGS sequence"/>
</dbReference>
<name>A0ACC6M355_9BACI</name>
<dbReference type="EMBL" id="JAWZSR010000002">
    <property type="protein sequence ID" value="MDX8045385.1"/>
    <property type="molecule type" value="Genomic_DNA"/>
</dbReference>
<evidence type="ECO:0000313" key="1">
    <source>
        <dbReference type="EMBL" id="MDX8045385.1"/>
    </source>
</evidence>
<accession>A0ACC6M355</accession>
<organism evidence="1 2">
    <name type="scientific">Gracilibacillus pellucidus</name>
    <dbReference type="NCBI Taxonomy" id="3095368"/>
    <lineage>
        <taxon>Bacteria</taxon>
        <taxon>Bacillati</taxon>
        <taxon>Bacillota</taxon>
        <taxon>Bacilli</taxon>
        <taxon>Bacillales</taxon>
        <taxon>Bacillaceae</taxon>
        <taxon>Gracilibacillus</taxon>
    </lineage>
</organism>
<gene>
    <name evidence="1" type="ORF">SH601_05220</name>
</gene>
<sequence length="40" mass="4435">MLKCGKTSARKGKFVLLEDVLNDAIKRAYEGSDSSQIAKY</sequence>